<keyword evidence="13" id="KW-0511">Multifunctional enzyme</keyword>
<evidence type="ECO:0000256" key="3">
    <source>
        <dbReference type="ARBA" id="ARBA00006001"/>
    </source>
</evidence>
<dbReference type="SUPFAM" id="SSF53613">
    <property type="entry name" value="Ribokinase-like"/>
    <property type="match status" value="1"/>
</dbReference>
<comment type="similarity">
    <text evidence="4 19">In the C-terminal section; belongs to the NnrD/CARKD family.</text>
</comment>
<feature type="binding site" evidence="18">
    <location>
        <begin position="142"/>
        <end position="148"/>
    </location>
    <ligand>
        <name>(6S)-NADPHX</name>
        <dbReference type="ChEBI" id="CHEBI:64076"/>
    </ligand>
</feature>
<keyword evidence="8 17" id="KW-0521">NADP</keyword>
<keyword evidence="6 17" id="KW-0547">Nucleotide-binding</keyword>
<evidence type="ECO:0000256" key="16">
    <source>
        <dbReference type="ARBA" id="ARBA00049209"/>
    </source>
</evidence>
<dbReference type="EC" id="4.2.1.136" evidence="19"/>
<evidence type="ECO:0000256" key="1">
    <source>
        <dbReference type="ARBA" id="ARBA00000013"/>
    </source>
</evidence>
<feature type="binding site" evidence="18">
    <location>
        <position position="153"/>
    </location>
    <ligand>
        <name>(6S)-NADPHX</name>
        <dbReference type="ChEBI" id="CHEBI:64076"/>
    </ligand>
</feature>
<evidence type="ECO:0000256" key="19">
    <source>
        <dbReference type="PIRNR" id="PIRNR017184"/>
    </source>
</evidence>
<dbReference type="GO" id="GO:0005524">
    <property type="term" value="F:ATP binding"/>
    <property type="evidence" value="ECO:0007669"/>
    <property type="project" value="UniProtKB-UniRule"/>
</dbReference>
<comment type="catalytic activity">
    <reaction evidence="2 18 19">
        <text>(6R)-NADPHX = (6S)-NADPHX</text>
        <dbReference type="Rhea" id="RHEA:32227"/>
        <dbReference type="ChEBI" id="CHEBI:64076"/>
        <dbReference type="ChEBI" id="CHEBI:64077"/>
        <dbReference type="EC" id="5.1.99.6"/>
    </reaction>
</comment>
<dbReference type="PROSITE" id="PS01050">
    <property type="entry name" value="YJEF_C_2"/>
    <property type="match status" value="1"/>
</dbReference>
<dbReference type="EC" id="5.1.99.6" evidence="19"/>
<evidence type="ECO:0000256" key="5">
    <source>
        <dbReference type="ARBA" id="ARBA00022723"/>
    </source>
</evidence>
<feature type="binding site" evidence="18">
    <location>
        <position position="174"/>
    </location>
    <ligand>
        <name>K(+)</name>
        <dbReference type="ChEBI" id="CHEBI:29103"/>
    </ligand>
</feature>
<keyword evidence="5 18" id="KW-0479">Metal-binding</keyword>
<dbReference type="GO" id="GO:0046496">
    <property type="term" value="P:nicotinamide nucleotide metabolic process"/>
    <property type="evidence" value="ECO:0007669"/>
    <property type="project" value="UniProtKB-UniRule"/>
</dbReference>
<evidence type="ECO:0000256" key="2">
    <source>
        <dbReference type="ARBA" id="ARBA00000909"/>
    </source>
</evidence>
<feature type="domain" description="YjeF N-terminal" evidence="21">
    <location>
        <begin position="26"/>
        <end position="228"/>
    </location>
</feature>
<dbReference type="GO" id="GO:0052855">
    <property type="term" value="F:ADP-dependent NAD(P)H-hydrate dehydratase activity"/>
    <property type="evidence" value="ECO:0007669"/>
    <property type="project" value="UniProtKB-UniRule"/>
</dbReference>
<protein>
    <recommendedName>
        <fullName evidence="19">Bifunctional NAD(P)H-hydrate repair enzyme</fullName>
    </recommendedName>
    <alternativeName>
        <fullName evidence="19">Nicotinamide nucleotide repair protein</fullName>
    </alternativeName>
    <domain>
        <recommendedName>
            <fullName evidence="19">ADP-dependent (S)-NAD(P)H-hydrate dehydratase</fullName>
            <ecNumber evidence="19">4.2.1.136</ecNumber>
        </recommendedName>
        <alternativeName>
            <fullName evidence="19">ADP-dependent NAD(P)HX dehydratase</fullName>
        </alternativeName>
    </domain>
    <domain>
        <recommendedName>
            <fullName evidence="19">NAD(P)H-hydrate epimerase</fullName>
            <ecNumber evidence="19">5.1.99.6</ecNumber>
        </recommendedName>
    </domain>
</protein>
<dbReference type="Proteomes" id="UP000266313">
    <property type="component" value="Chromosome"/>
</dbReference>
<feature type="binding site" evidence="17">
    <location>
        <position position="378"/>
    </location>
    <ligand>
        <name>(6S)-NADPHX</name>
        <dbReference type="ChEBI" id="CHEBI:64076"/>
    </ligand>
</feature>
<keyword evidence="23" id="KW-1185">Reference proteome</keyword>
<comment type="cofactor">
    <cofactor evidence="18 19">
        <name>K(+)</name>
        <dbReference type="ChEBI" id="CHEBI:29103"/>
    </cofactor>
    <text evidence="18 19">Binds 1 potassium ion per subunit.</text>
</comment>
<feature type="binding site" evidence="17">
    <location>
        <position position="445"/>
    </location>
    <ligand>
        <name>(6S)-NADPHX</name>
        <dbReference type="ChEBI" id="CHEBI:64076"/>
    </ligand>
</feature>
<sequence>MGTAYRVMSERYSRSFQKDLYRAEDVRAMDRYAIDTVGIAGIELMRRAGAAAFAAVRERWSGARTLSAICGGGNNGGDAYVVARLAHEAGMDVRVYPVSPPANLKGDALTAYRDYRAAGGEILDFIPADFEGAEVLVDGLLGTGLDREVGGLYADVIRAVNRFSGHVMALDIPSGLHADTGSALGVAVRAGLTVTFIGLKRGLFTGEGPEYAGEVVFADLGTPPEVRYSVEPSAMLLPPWERGLPVRPRYAHKGHFGHVLVVGGDCGYSGAARMAAEAAARVGAGLISIATRKAHADSLNLTRPELMCHGVETPEELRRLMARATVIAVGPGLGRSEWAKKLLDAVMDTGLPAVADADALNLLAENPRIRDNWVITPHPGEAARLLAVSSGEIQKDRFDAVRKLRERFGGVAVLKGSGSLVCGPDGLPRVSTTGNPGMASGGMGDVLTGVIAGLLAQGSDLFAAAALGVQLHGAAGDEAAKAGERGLLAGDLMDPLRRLVNL</sequence>
<dbReference type="GO" id="GO:0110051">
    <property type="term" value="P:metabolite repair"/>
    <property type="evidence" value="ECO:0007669"/>
    <property type="project" value="TreeGrafter"/>
</dbReference>
<feature type="binding site" evidence="17">
    <location>
        <position position="271"/>
    </location>
    <ligand>
        <name>(6S)-NADPHX</name>
        <dbReference type="ChEBI" id="CHEBI:64076"/>
    </ligand>
</feature>
<comment type="subunit">
    <text evidence="17">Homotetramer.</text>
</comment>
<dbReference type="Gene3D" id="3.40.1190.20">
    <property type="match status" value="1"/>
</dbReference>
<comment type="similarity">
    <text evidence="3 19">In the N-terminal section; belongs to the NnrE/AIBP family.</text>
</comment>
<dbReference type="AlphaFoldDB" id="A0A286P3P3"/>
<comment type="catalytic activity">
    <reaction evidence="1 18 19">
        <text>(6R)-NADHX = (6S)-NADHX</text>
        <dbReference type="Rhea" id="RHEA:32215"/>
        <dbReference type="ChEBI" id="CHEBI:64074"/>
        <dbReference type="ChEBI" id="CHEBI:64075"/>
        <dbReference type="EC" id="5.1.99.6"/>
    </reaction>
</comment>
<comment type="function">
    <text evidence="18">Catalyzes the epimerization of the S- and R-forms of NAD(P)HX, a damaged form of NAD(P)H that is a result of enzymatic or heat-dependent hydration. This is a prerequisite for the S-specific NAD(P)H-hydrate dehydratase to allow the repair of both epimers of NAD(P)HX.</text>
</comment>
<evidence type="ECO:0000256" key="18">
    <source>
        <dbReference type="HAMAP-Rule" id="MF_01966"/>
    </source>
</evidence>
<comment type="function">
    <text evidence="14 19">Bifunctional enzyme that catalyzes the epimerization of the S- and R-forms of NAD(P)HX and the dehydration of the S-form of NAD(P)HX at the expense of ADP, which is converted to AMP. This allows the repair of both epimers of NAD(P)HX, a damaged form of NAD(P)H that is a result of enzymatic or heat-dependent hydration.</text>
</comment>
<dbReference type="NCBIfam" id="TIGR00197">
    <property type="entry name" value="yjeF_nterm"/>
    <property type="match status" value="1"/>
</dbReference>
<accession>A0A286P3P3</accession>
<feature type="domain" description="YjeF C-terminal" evidence="20">
    <location>
        <begin position="236"/>
        <end position="502"/>
    </location>
</feature>
<dbReference type="PANTHER" id="PTHR12592:SF0">
    <property type="entry name" value="ATP-DEPENDENT (S)-NAD(P)H-HYDRATE DEHYDRATASE"/>
    <property type="match status" value="1"/>
</dbReference>
<dbReference type="GO" id="GO:0052856">
    <property type="term" value="F:NAD(P)HX epimerase activity"/>
    <property type="evidence" value="ECO:0007669"/>
    <property type="project" value="UniProtKB-UniRule"/>
</dbReference>
<evidence type="ECO:0000313" key="22">
    <source>
        <dbReference type="EMBL" id="BBA32265.1"/>
    </source>
</evidence>
<dbReference type="SUPFAM" id="SSF64153">
    <property type="entry name" value="YjeF N-terminal domain-like"/>
    <property type="match status" value="1"/>
</dbReference>
<comment type="catalytic activity">
    <reaction evidence="16 17 19">
        <text>(6S)-NADPHX + ADP = AMP + phosphate + NADPH + H(+)</text>
        <dbReference type="Rhea" id="RHEA:32235"/>
        <dbReference type="ChEBI" id="CHEBI:15378"/>
        <dbReference type="ChEBI" id="CHEBI:43474"/>
        <dbReference type="ChEBI" id="CHEBI:57783"/>
        <dbReference type="ChEBI" id="CHEBI:64076"/>
        <dbReference type="ChEBI" id="CHEBI:456215"/>
        <dbReference type="ChEBI" id="CHEBI:456216"/>
        <dbReference type="EC" id="4.2.1.136"/>
    </reaction>
</comment>
<evidence type="ECO:0000259" key="21">
    <source>
        <dbReference type="PROSITE" id="PS51385"/>
    </source>
</evidence>
<dbReference type="Gene3D" id="3.40.50.10260">
    <property type="entry name" value="YjeF N-terminal domain"/>
    <property type="match status" value="1"/>
</dbReference>
<reference evidence="22 23" key="1">
    <citation type="submission" date="2016-12" db="EMBL/GenBank/DDBJ databases">
        <title>Genome sequencing of Methylocaldum marinum.</title>
        <authorList>
            <person name="Takeuchi M."/>
            <person name="Kamagata Y."/>
            <person name="Hiraoka S."/>
            <person name="Oshima K."/>
            <person name="Hattori M."/>
            <person name="Iwasaki W."/>
        </authorList>
    </citation>
    <scope>NUCLEOTIDE SEQUENCE [LARGE SCALE GENOMIC DNA]</scope>
    <source>
        <strain evidence="22 23">S8</strain>
    </source>
</reference>
<gene>
    <name evidence="18" type="primary">nnrE</name>
    <name evidence="17" type="synonym">nnrD</name>
    <name evidence="22" type="ORF">sS8_0297</name>
</gene>
<feature type="binding site" evidence="17">
    <location>
        <begin position="415"/>
        <end position="419"/>
    </location>
    <ligand>
        <name>AMP</name>
        <dbReference type="ChEBI" id="CHEBI:456215"/>
    </ligand>
</feature>
<keyword evidence="11 18" id="KW-0413">Isomerase</keyword>
<comment type="similarity">
    <text evidence="18">Belongs to the NnrE/AIBP family.</text>
</comment>
<dbReference type="GO" id="GO:0046872">
    <property type="term" value="F:metal ion binding"/>
    <property type="evidence" value="ECO:0007669"/>
    <property type="project" value="UniProtKB-UniRule"/>
</dbReference>
<organism evidence="22 23">
    <name type="scientific">Methylocaldum marinum</name>
    <dbReference type="NCBI Taxonomy" id="1432792"/>
    <lineage>
        <taxon>Bacteria</taxon>
        <taxon>Pseudomonadati</taxon>
        <taxon>Pseudomonadota</taxon>
        <taxon>Gammaproteobacteria</taxon>
        <taxon>Methylococcales</taxon>
        <taxon>Methylococcaceae</taxon>
        <taxon>Methylocaldum</taxon>
    </lineage>
</organism>
<dbReference type="InterPro" id="IPR030677">
    <property type="entry name" value="Nnr"/>
</dbReference>
<evidence type="ECO:0000256" key="6">
    <source>
        <dbReference type="ARBA" id="ARBA00022741"/>
    </source>
</evidence>
<evidence type="ECO:0000256" key="12">
    <source>
        <dbReference type="ARBA" id="ARBA00023239"/>
    </source>
</evidence>
<dbReference type="KEGG" id="mmai:sS8_0297"/>
<dbReference type="Pfam" id="PF03853">
    <property type="entry name" value="YjeF_N"/>
    <property type="match status" value="1"/>
</dbReference>
<keyword evidence="12 17" id="KW-0456">Lyase</keyword>
<feature type="binding site" evidence="18">
    <location>
        <position position="75"/>
    </location>
    <ligand>
        <name>K(+)</name>
        <dbReference type="ChEBI" id="CHEBI:29103"/>
    </ligand>
</feature>
<dbReference type="HAMAP" id="MF_01965">
    <property type="entry name" value="NADHX_dehydratase"/>
    <property type="match status" value="1"/>
</dbReference>
<evidence type="ECO:0000256" key="9">
    <source>
        <dbReference type="ARBA" id="ARBA00022958"/>
    </source>
</evidence>
<evidence type="ECO:0000256" key="11">
    <source>
        <dbReference type="ARBA" id="ARBA00023235"/>
    </source>
</evidence>
<dbReference type="InterPro" id="IPR036652">
    <property type="entry name" value="YjeF_N_dom_sf"/>
</dbReference>
<dbReference type="HAMAP" id="MF_01966">
    <property type="entry name" value="NADHX_epimerase"/>
    <property type="match status" value="1"/>
</dbReference>
<evidence type="ECO:0000259" key="20">
    <source>
        <dbReference type="PROSITE" id="PS51383"/>
    </source>
</evidence>
<feature type="binding site" evidence="17">
    <location>
        <position position="332"/>
    </location>
    <ligand>
        <name>(6S)-NADPHX</name>
        <dbReference type="ChEBI" id="CHEBI:64076"/>
    </ligand>
</feature>
<dbReference type="PROSITE" id="PS51385">
    <property type="entry name" value="YJEF_N"/>
    <property type="match status" value="1"/>
</dbReference>
<evidence type="ECO:0000256" key="17">
    <source>
        <dbReference type="HAMAP-Rule" id="MF_01965"/>
    </source>
</evidence>
<evidence type="ECO:0000256" key="15">
    <source>
        <dbReference type="ARBA" id="ARBA00048238"/>
    </source>
</evidence>
<dbReference type="InterPro" id="IPR017953">
    <property type="entry name" value="Carbohydrate_kinase_pred_CS"/>
</dbReference>
<keyword evidence="9 18" id="KW-0630">Potassium</keyword>
<feature type="binding site" evidence="18">
    <location>
        <position position="138"/>
    </location>
    <ligand>
        <name>K(+)</name>
        <dbReference type="ChEBI" id="CHEBI:29103"/>
    </ligand>
</feature>
<keyword evidence="10 17" id="KW-0520">NAD</keyword>
<comment type="function">
    <text evidence="17">Catalyzes the dehydration of the S-form of NAD(P)HX at the expense of ADP, which is converted to AMP. Together with NAD(P)HX epimerase, which catalyzes the epimerization of the S- and R-forms, the enzyme allows the repair of both epimers of NAD(P)HX, a damaged form of NAD(P)H that is a result of enzymatic or heat-dependent hydration.</text>
</comment>
<keyword evidence="7 17" id="KW-0067">ATP-binding</keyword>
<dbReference type="Pfam" id="PF01256">
    <property type="entry name" value="Carb_kinase"/>
    <property type="match status" value="1"/>
</dbReference>
<dbReference type="PROSITE" id="PS51383">
    <property type="entry name" value="YJEF_C_3"/>
    <property type="match status" value="1"/>
</dbReference>
<evidence type="ECO:0000313" key="23">
    <source>
        <dbReference type="Proteomes" id="UP000266313"/>
    </source>
</evidence>
<feature type="binding site" evidence="17">
    <location>
        <position position="444"/>
    </location>
    <ligand>
        <name>AMP</name>
        <dbReference type="ChEBI" id="CHEBI:456215"/>
    </ligand>
</feature>
<dbReference type="InterPro" id="IPR004443">
    <property type="entry name" value="YjeF_N_dom"/>
</dbReference>
<dbReference type="PIRSF" id="PIRSF017184">
    <property type="entry name" value="Nnr"/>
    <property type="match status" value="1"/>
</dbReference>
<evidence type="ECO:0000256" key="4">
    <source>
        <dbReference type="ARBA" id="ARBA00009524"/>
    </source>
</evidence>
<dbReference type="InterPro" id="IPR029056">
    <property type="entry name" value="Ribokinase-like"/>
</dbReference>
<dbReference type="EMBL" id="AP017928">
    <property type="protein sequence ID" value="BBA32265.1"/>
    <property type="molecule type" value="Genomic_DNA"/>
</dbReference>
<dbReference type="CDD" id="cd01171">
    <property type="entry name" value="YXKO-related"/>
    <property type="match status" value="1"/>
</dbReference>
<name>A0A286P3P3_9GAMM</name>
<evidence type="ECO:0000256" key="7">
    <source>
        <dbReference type="ARBA" id="ARBA00022840"/>
    </source>
</evidence>
<feature type="binding site" evidence="18">
    <location>
        <begin position="74"/>
        <end position="78"/>
    </location>
    <ligand>
        <name>(6S)-NADPHX</name>
        <dbReference type="ChEBI" id="CHEBI:64076"/>
    </ligand>
</feature>
<comment type="similarity">
    <text evidence="17">Belongs to the NnrD/CARKD family.</text>
</comment>
<evidence type="ECO:0000256" key="10">
    <source>
        <dbReference type="ARBA" id="ARBA00023027"/>
    </source>
</evidence>
<dbReference type="InterPro" id="IPR000631">
    <property type="entry name" value="CARKD"/>
</dbReference>
<evidence type="ECO:0000256" key="13">
    <source>
        <dbReference type="ARBA" id="ARBA00023268"/>
    </source>
</evidence>
<evidence type="ECO:0000256" key="8">
    <source>
        <dbReference type="ARBA" id="ARBA00022857"/>
    </source>
</evidence>
<evidence type="ECO:0000256" key="14">
    <source>
        <dbReference type="ARBA" id="ARBA00025153"/>
    </source>
</evidence>
<dbReference type="PANTHER" id="PTHR12592">
    <property type="entry name" value="ATP-DEPENDENT (S)-NAD(P)H-HYDRATE DEHYDRATASE FAMILY MEMBER"/>
    <property type="match status" value="1"/>
</dbReference>
<dbReference type="NCBIfam" id="TIGR00196">
    <property type="entry name" value="yjeF_cterm"/>
    <property type="match status" value="1"/>
</dbReference>
<comment type="catalytic activity">
    <reaction evidence="15 17 19">
        <text>(6S)-NADHX + ADP = AMP + phosphate + NADH + H(+)</text>
        <dbReference type="Rhea" id="RHEA:32223"/>
        <dbReference type="ChEBI" id="CHEBI:15378"/>
        <dbReference type="ChEBI" id="CHEBI:43474"/>
        <dbReference type="ChEBI" id="CHEBI:57945"/>
        <dbReference type="ChEBI" id="CHEBI:64074"/>
        <dbReference type="ChEBI" id="CHEBI:456215"/>
        <dbReference type="ChEBI" id="CHEBI:456216"/>
        <dbReference type="EC" id="4.2.1.136"/>
    </reaction>
</comment>
<feature type="binding site" evidence="18">
    <location>
        <position position="171"/>
    </location>
    <ligand>
        <name>(6S)-NADPHX</name>
        <dbReference type="ChEBI" id="CHEBI:64076"/>
    </ligand>
</feature>
<proteinExistence type="inferred from homology"/>
<comment type="cofactor">
    <cofactor evidence="17">
        <name>Mg(2+)</name>
        <dbReference type="ChEBI" id="CHEBI:18420"/>
    </cofactor>
</comment>